<keyword evidence="4" id="KW-0175">Coiled coil</keyword>
<dbReference type="Proteomes" id="UP001623330">
    <property type="component" value="Unassembled WGS sequence"/>
</dbReference>
<feature type="compositionally biased region" description="Low complexity" evidence="5">
    <location>
        <begin position="141"/>
        <end position="165"/>
    </location>
</feature>
<evidence type="ECO:0000256" key="4">
    <source>
        <dbReference type="SAM" id="Coils"/>
    </source>
</evidence>
<feature type="region of interest" description="Disordered" evidence="5">
    <location>
        <begin position="1093"/>
        <end position="1129"/>
    </location>
</feature>
<evidence type="ECO:0000256" key="1">
    <source>
        <dbReference type="ARBA" id="ARBA00004245"/>
    </source>
</evidence>
<feature type="compositionally biased region" description="Basic and acidic residues" evidence="5">
    <location>
        <begin position="40"/>
        <end position="63"/>
    </location>
</feature>
<evidence type="ECO:0000256" key="5">
    <source>
        <dbReference type="SAM" id="MobiDB-lite"/>
    </source>
</evidence>
<feature type="region of interest" description="Disordered" evidence="5">
    <location>
        <begin position="126"/>
        <end position="249"/>
    </location>
</feature>
<organism evidence="6 7">
    <name type="scientific">Nakaseomyces bracarensis</name>
    <dbReference type="NCBI Taxonomy" id="273131"/>
    <lineage>
        <taxon>Eukaryota</taxon>
        <taxon>Fungi</taxon>
        <taxon>Dikarya</taxon>
        <taxon>Ascomycota</taxon>
        <taxon>Saccharomycotina</taxon>
        <taxon>Saccharomycetes</taxon>
        <taxon>Saccharomycetales</taxon>
        <taxon>Saccharomycetaceae</taxon>
        <taxon>Nakaseomyces</taxon>
    </lineage>
</organism>
<feature type="region of interest" description="Disordered" evidence="5">
    <location>
        <begin position="29"/>
        <end position="110"/>
    </location>
</feature>
<feature type="compositionally biased region" description="Low complexity" evidence="5">
    <location>
        <begin position="980"/>
        <end position="993"/>
    </location>
</feature>
<feature type="compositionally biased region" description="Polar residues" evidence="5">
    <location>
        <begin position="195"/>
        <end position="218"/>
    </location>
</feature>
<feature type="region of interest" description="Disordered" evidence="5">
    <location>
        <begin position="977"/>
        <end position="1007"/>
    </location>
</feature>
<feature type="compositionally biased region" description="Polar residues" evidence="5">
    <location>
        <begin position="174"/>
        <end position="186"/>
    </location>
</feature>
<reference evidence="6 7" key="1">
    <citation type="submission" date="2024-05" db="EMBL/GenBank/DDBJ databases">
        <title>Long read based assembly of the Candida bracarensis genome reveals expanded adhesin content.</title>
        <authorList>
            <person name="Marcet-Houben M."/>
            <person name="Ksiezopolska E."/>
            <person name="Gabaldon T."/>
        </authorList>
    </citation>
    <scope>NUCLEOTIDE SEQUENCE [LARGE SCALE GENOMIC DNA]</scope>
    <source>
        <strain evidence="6 7">CBM6</strain>
    </source>
</reference>
<keyword evidence="2" id="KW-0963">Cytoplasm</keyword>
<comment type="subcellular location">
    <subcellularLocation>
        <location evidence="1">Cytoplasm</location>
        <location evidence="1">Cytoskeleton</location>
    </subcellularLocation>
</comment>
<evidence type="ECO:0000313" key="6">
    <source>
        <dbReference type="EMBL" id="KAL3231465.1"/>
    </source>
</evidence>
<evidence type="ECO:0000256" key="3">
    <source>
        <dbReference type="ARBA" id="ARBA00023212"/>
    </source>
</evidence>
<dbReference type="EMBL" id="JBEVYD010000007">
    <property type="protein sequence ID" value="KAL3231465.1"/>
    <property type="molecule type" value="Genomic_DNA"/>
</dbReference>
<comment type="caution">
    <text evidence="6">The sequence shown here is derived from an EMBL/GenBank/DDBJ whole genome shotgun (WGS) entry which is preliminary data.</text>
</comment>
<feature type="compositionally biased region" description="Low complexity" evidence="5">
    <location>
        <begin position="1105"/>
        <end position="1119"/>
    </location>
</feature>
<dbReference type="SUPFAM" id="SSF52047">
    <property type="entry name" value="RNI-like"/>
    <property type="match status" value="1"/>
</dbReference>
<name>A0ABR4NSZ5_9SACH</name>
<dbReference type="InterPro" id="IPR032675">
    <property type="entry name" value="LRR_dom_sf"/>
</dbReference>
<feature type="coiled-coil region" evidence="4">
    <location>
        <begin position="319"/>
        <end position="353"/>
    </location>
</feature>
<evidence type="ECO:0000256" key="2">
    <source>
        <dbReference type="ARBA" id="ARBA00022490"/>
    </source>
</evidence>
<dbReference type="InterPro" id="IPR052410">
    <property type="entry name" value="DRC5"/>
</dbReference>
<dbReference type="PANTHER" id="PTHR24107:SF30">
    <property type="entry name" value="GLC7-INTERACTING PROTEIN 3-RELATED"/>
    <property type="match status" value="1"/>
</dbReference>
<feature type="compositionally biased region" description="Polar residues" evidence="5">
    <location>
        <begin position="74"/>
        <end position="84"/>
    </location>
</feature>
<proteinExistence type="predicted"/>
<keyword evidence="3" id="KW-0206">Cytoskeleton</keyword>
<protein>
    <submittedName>
        <fullName evidence="6">Uncharacterized protein</fullName>
    </submittedName>
</protein>
<accession>A0ABR4NSZ5</accession>
<gene>
    <name evidence="6" type="ORF">RNJ44_00500</name>
</gene>
<keyword evidence="7" id="KW-1185">Reference proteome</keyword>
<dbReference type="PANTHER" id="PTHR24107">
    <property type="entry name" value="YNEIN REGULATORY COMPLEX SUBUNIT 5"/>
    <property type="match status" value="1"/>
</dbReference>
<dbReference type="Gene3D" id="3.80.10.10">
    <property type="entry name" value="Ribonuclease Inhibitor"/>
    <property type="match status" value="1"/>
</dbReference>
<evidence type="ECO:0000313" key="7">
    <source>
        <dbReference type="Proteomes" id="UP001623330"/>
    </source>
</evidence>
<sequence>MTSLVKEQIDVPIEWLYKGKKRNRPVRLAQQLVANPSTSKSDREDPNRLQRRMTISEKERAHLSESVYRRRPRSTSVSSGQLSNPDLAEKEAPSPPLDVGRRHTVVGQGEKKKSLFGSLFGIITDKEKDHHGTGNSDNIGTASSAPSTSLSSPKTPSSPSAKSAPINIDKSQTRTRTASLTKSPNSPLKYFHFGSQGSNINDSSTPKQSPTNSTSSDIGDSRRLDDQLDPPINHQHHHHESHETDPSSLCSLQRVDLRRVSFALDKFHHEPAQQLPSRKPKIGDIVVPEELISEEPKISIGITTTSDDKSTCTPKIPKYSKDSREYKLALENYRKLQKESERQQQEAHRVAERIANEVTGFRGRSGSLFGAAQNSIVNRVLSSAASSDSNISEPEGISLDARVADLTIDKPIHQHATFFETEGSDSSTSRLDTSGTNGIHNELPLDVVYTRCCHLREILPIPSTLRQVKGKTAPLHTLKFLNPKPTLIDILSFCDFISITPIQVVVFDNVNLTSDMIQIVLSSLINSTAIEKLGFRNVVMNPKDWEMMCKFIYCNKSIIRLDISQTKVKDDLPLECYRHNMNWLLFCNVLTERKGRPLDELLLNGLRFCDIPFESFKKLLLTFASLNKTLNKRLGMASGVLSDNCVSFLFDLMSEYDLQGVDLAYNNLDPFIKIIIEKLSILNFKNLEYFTINGCCISNIQHIGVLLKYLSKLPKIRFLDLSNLPDMFPSIFAYLYKYLPICPSLQRIHFDSNSLTYKQMIMLCEILQKCPKLAHVSMKNQLGFPEAIKDQSSDASSNFEKTKLFAIKTLGAALYGFCRDRPTLLGLDVDYGEISDEIQSRVAVTLVLHMNKAIDSNFSQDDLTSQDELLFDGKVISENAEEILSRLTSFGPNESDPTKIYLLKKFFERLETLHYEVQKKIDLMFERRNSGELPLKEKENLLRLLLLEKNLSNIMKLFASTSAAKIMTTTELEALQKVKSVPSRSPSPTSLSPTDVKHEHHIKHHHHRPFLKHLDSDGIFGIGHHNPKADTDTNLLPHPMASESGRIIDATTGQALLNKNSSSTSLLGKKQEHEEGEFHKWGFFVHQKGTINPVTYEKSPTPPDSNNTTRENSNNNVNEPLPKIIPTVPSGDELRDAIIKAKGIDSIDDLIKKVSEDDHGLKKIYGESLKPFPILGTQVHTTSTPTTTGNIVETGFGKSTNDPQNEIVTEKKYDEILNLVSHNRNNRNDALQSN</sequence>